<evidence type="ECO:0000313" key="10">
    <source>
        <dbReference type="EMBL" id="ONG44611.1"/>
    </source>
</evidence>
<dbReference type="AlphaFoldDB" id="A0A1V2GUI9"/>
<keyword evidence="7" id="KW-0233">DNA recombination</keyword>
<dbReference type="Proteomes" id="UP000188879">
    <property type="component" value="Unassembled WGS sequence"/>
</dbReference>
<dbReference type="Gene3D" id="3.60.21.10">
    <property type="match status" value="1"/>
</dbReference>
<evidence type="ECO:0000259" key="8">
    <source>
        <dbReference type="Pfam" id="PF00149"/>
    </source>
</evidence>
<dbReference type="InterPro" id="IPR029052">
    <property type="entry name" value="Metallo-depent_PP-like"/>
</dbReference>
<feature type="domain" description="Calcineurin-like phosphoesterase" evidence="8">
    <location>
        <begin position="1"/>
        <end position="217"/>
    </location>
</feature>
<dbReference type="Pfam" id="PF00149">
    <property type="entry name" value="Metallophos"/>
    <property type="match status" value="1"/>
</dbReference>
<dbReference type="CDD" id="cd00840">
    <property type="entry name" value="MPP_Mre11_N"/>
    <property type="match status" value="1"/>
</dbReference>
<dbReference type="InterPro" id="IPR050535">
    <property type="entry name" value="DNA_Repair-Maintenance_Comp"/>
</dbReference>
<dbReference type="PANTHER" id="PTHR30337">
    <property type="entry name" value="COMPONENT OF ATP-DEPENDENT DSDNA EXONUCLEASE"/>
    <property type="match status" value="1"/>
</dbReference>
<evidence type="ECO:0000256" key="3">
    <source>
        <dbReference type="ARBA" id="ARBA00013365"/>
    </source>
</evidence>
<evidence type="ECO:0000256" key="2">
    <source>
        <dbReference type="ARBA" id="ARBA00011322"/>
    </source>
</evidence>
<evidence type="ECO:0000313" key="11">
    <source>
        <dbReference type="Proteomes" id="UP000188879"/>
    </source>
</evidence>
<proteinExistence type="inferred from homology"/>
<comment type="function">
    <text evidence="7">SbcCD cleaves DNA hairpin structures. These structures can inhibit DNA replication and are intermediates in certain DNA recombination reactions. The complex acts as a 3'-&gt;5' double strand exonuclease that can open hairpins. It also has a 5' single-strand endonuclease activity.</text>
</comment>
<dbReference type="GO" id="GO:0006260">
    <property type="term" value="P:DNA replication"/>
    <property type="evidence" value="ECO:0007669"/>
    <property type="project" value="UniProtKB-KW"/>
</dbReference>
<evidence type="ECO:0000256" key="6">
    <source>
        <dbReference type="ARBA" id="ARBA00022839"/>
    </source>
</evidence>
<dbReference type="InterPro" id="IPR041796">
    <property type="entry name" value="Mre11_N"/>
</dbReference>
<evidence type="ECO:0000256" key="5">
    <source>
        <dbReference type="ARBA" id="ARBA00022801"/>
    </source>
</evidence>
<keyword evidence="11" id="KW-1185">Reference proteome</keyword>
<dbReference type="PANTHER" id="PTHR30337:SF0">
    <property type="entry name" value="NUCLEASE SBCCD SUBUNIT D"/>
    <property type="match status" value="1"/>
</dbReference>
<comment type="caution">
    <text evidence="10">The sequence shown here is derived from an EMBL/GenBank/DDBJ whole genome shotgun (WGS) entry which is preliminary data.</text>
</comment>
<dbReference type="GO" id="GO:0006310">
    <property type="term" value="P:DNA recombination"/>
    <property type="evidence" value="ECO:0007669"/>
    <property type="project" value="UniProtKB-KW"/>
</dbReference>
<dbReference type="InterPro" id="IPR004843">
    <property type="entry name" value="Calcineurin-like_PHP"/>
</dbReference>
<name>A0A1V2GUI9_9PROT</name>
<dbReference type="GO" id="GO:0008408">
    <property type="term" value="F:3'-5' exonuclease activity"/>
    <property type="evidence" value="ECO:0007669"/>
    <property type="project" value="InterPro"/>
</dbReference>
<dbReference type="GO" id="GO:0004519">
    <property type="term" value="F:endonuclease activity"/>
    <property type="evidence" value="ECO:0007669"/>
    <property type="project" value="UniProtKB-KW"/>
</dbReference>
<keyword evidence="6 7" id="KW-0269">Exonuclease</keyword>
<keyword evidence="4 7" id="KW-0540">Nuclease</keyword>
<evidence type="ECO:0000256" key="7">
    <source>
        <dbReference type="RuleBase" id="RU363069"/>
    </source>
</evidence>
<dbReference type="RefSeq" id="WP_076960488.1">
    <property type="nucleotide sequence ID" value="NZ_MLCO01000415.1"/>
</dbReference>
<protein>
    <recommendedName>
        <fullName evidence="3 7">Nuclease SbcCD subunit D</fullName>
    </recommendedName>
</protein>
<evidence type="ECO:0000259" key="9">
    <source>
        <dbReference type="Pfam" id="PF12320"/>
    </source>
</evidence>
<dbReference type="SUPFAM" id="SSF56300">
    <property type="entry name" value="Metallo-dependent phosphatases"/>
    <property type="match status" value="1"/>
</dbReference>
<dbReference type="InterPro" id="IPR026843">
    <property type="entry name" value="SbcD_C"/>
</dbReference>
<dbReference type="NCBIfam" id="TIGR00619">
    <property type="entry name" value="sbcd"/>
    <property type="match status" value="1"/>
</dbReference>
<keyword evidence="5 7" id="KW-0378">Hydrolase</keyword>
<reference evidence="10 11" key="1">
    <citation type="submission" date="2016-10" db="EMBL/GenBank/DDBJ databases">
        <title>Draft Genome sequence of Roseomonas sp. strain M3.</title>
        <authorList>
            <person name="Subhash Y."/>
            <person name="Lee S."/>
        </authorList>
    </citation>
    <scope>NUCLEOTIDE SEQUENCE [LARGE SCALE GENOMIC DNA]</scope>
    <source>
        <strain evidence="10 11">M3</strain>
    </source>
</reference>
<comment type="subunit">
    <text evidence="2 7">Heterodimer of SbcC and SbcD.</text>
</comment>
<dbReference type="Pfam" id="PF12320">
    <property type="entry name" value="SbcD_C"/>
    <property type="match status" value="1"/>
</dbReference>
<comment type="similarity">
    <text evidence="1 7">Belongs to the SbcD family.</text>
</comment>
<dbReference type="InterPro" id="IPR004593">
    <property type="entry name" value="SbcD"/>
</dbReference>
<evidence type="ECO:0000256" key="1">
    <source>
        <dbReference type="ARBA" id="ARBA00010555"/>
    </source>
</evidence>
<evidence type="ECO:0000256" key="4">
    <source>
        <dbReference type="ARBA" id="ARBA00022722"/>
    </source>
</evidence>
<organism evidence="10 11">
    <name type="scientific">Teichococcus deserti</name>
    <dbReference type="NCBI Taxonomy" id="1817963"/>
    <lineage>
        <taxon>Bacteria</taxon>
        <taxon>Pseudomonadati</taxon>
        <taxon>Pseudomonadota</taxon>
        <taxon>Alphaproteobacteria</taxon>
        <taxon>Acetobacterales</taxon>
        <taxon>Roseomonadaceae</taxon>
        <taxon>Roseomonas</taxon>
    </lineage>
</organism>
<dbReference type="OrthoDB" id="9773856at2"/>
<gene>
    <name evidence="7" type="primary">sbcD</name>
    <name evidence="10" type="ORF">BKE38_27930</name>
</gene>
<keyword evidence="7" id="KW-0255">Endonuclease</keyword>
<feature type="domain" description="Nuclease SbcCD subunit D C-terminal" evidence="9">
    <location>
        <begin position="266"/>
        <end position="349"/>
    </location>
</feature>
<sequence length="374" mass="39470">MRILHTADWHLGRSLHGQPFLPEQEWLLAGPFLYMLRDTRPDLLLLAGDVYDRASPPAAAVELLGAVLDAIIRGLGIPVALIAGNHDDARRLGFAAPLLGSAGLYIAGSPQGRSFQFADAHGPLQILAADYASPEQLAGHFPEAGITDHEAGFAAVMGHLRGLRDPSARAIVMAHGFVQGGLESDSERLLQVGGSGAVSAAHLAGFDYVALGHLHRPQSMAGGRIRYSGSPLAYSFSEAGQQKSATLLEIDAAGAVTLQDIPLPARRPLRLITGTLAEVLATAESTGREDWLQVTLTDRPFDAMARLREAFPNVLDLRFQSRAVAAATPLTRAGARHSPLAVLDAFWQAVRGEALPEAARPPAIAAIASAGEDG</sequence>
<dbReference type="EMBL" id="MLCO01000415">
    <property type="protein sequence ID" value="ONG44611.1"/>
    <property type="molecule type" value="Genomic_DNA"/>
</dbReference>
<keyword evidence="7" id="KW-0235">DNA replication</keyword>
<accession>A0A1V2GUI9</accession>